<dbReference type="PANTHER" id="PTHR35005:SF1">
    <property type="entry name" value="2-AMINO-5-FORMYLAMINO-6-RIBOSYLAMINOPYRIMIDIN-4(3H)-ONE 5'-MONOPHOSPHATE DEFORMYLASE"/>
    <property type="match status" value="1"/>
</dbReference>
<dbReference type="Gene3D" id="3.40.50.10310">
    <property type="entry name" value="Creatininase"/>
    <property type="match status" value="1"/>
</dbReference>
<evidence type="ECO:0000256" key="3">
    <source>
        <dbReference type="ARBA" id="ARBA00022801"/>
    </source>
</evidence>
<evidence type="ECO:0000256" key="1">
    <source>
        <dbReference type="ARBA" id="ARBA00001947"/>
    </source>
</evidence>
<proteinExistence type="inferred from homology"/>
<dbReference type="EC" id="3.5.2.10" evidence="6"/>
<keyword evidence="3 6" id="KW-0378">Hydrolase</keyword>
<dbReference type="GO" id="GO:0016811">
    <property type="term" value="F:hydrolase activity, acting on carbon-nitrogen (but not peptide) bonds, in linear amides"/>
    <property type="evidence" value="ECO:0007669"/>
    <property type="project" value="TreeGrafter"/>
</dbReference>
<organism evidence="6">
    <name type="scientific">uncultured Anaerotruncus sp</name>
    <dbReference type="NCBI Taxonomy" id="905011"/>
    <lineage>
        <taxon>Bacteria</taxon>
        <taxon>Bacillati</taxon>
        <taxon>Bacillota</taxon>
        <taxon>Clostridia</taxon>
        <taxon>Eubacteriales</taxon>
        <taxon>Oscillospiraceae</taxon>
        <taxon>Anaerotruncus</taxon>
        <taxon>environmental samples</taxon>
    </lineage>
</organism>
<evidence type="ECO:0000256" key="2">
    <source>
        <dbReference type="ARBA" id="ARBA00022723"/>
    </source>
</evidence>
<dbReference type="Pfam" id="PF02633">
    <property type="entry name" value="Creatininase"/>
    <property type="match status" value="1"/>
</dbReference>
<dbReference type="EMBL" id="CACRSL010000003">
    <property type="protein sequence ID" value="VYS73221.1"/>
    <property type="molecule type" value="Genomic_DNA"/>
</dbReference>
<dbReference type="InterPro" id="IPR003785">
    <property type="entry name" value="Creatininase/forma_Hydrolase"/>
</dbReference>
<reference evidence="6" key="1">
    <citation type="submission" date="2019-11" db="EMBL/GenBank/DDBJ databases">
        <authorList>
            <person name="Feng L."/>
        </authorList>
    </citation>
    <scope>NUCLEOTIDE SEQUENCE</scope>
    <source>
        <strain evidence="6">AundefinedLFYP135</strain>
    </source>
</reference>
<dbReference type="GO" id="GO:0009231">
    <property type="term" value="P:riboflavin biosynthetic process"/>
    <property type="evidence" value="ECO:0007669"/>
    <property type="project" value="TreeGrafter"/>
</dbReference>
<dbReference type="InterPro" id="IPR024087">
    <property type="entry name" value="Creatininase-like_sf"/>
</dbReference>
<dbReference type="PANTHER" id="PTHR35005">
    <property type="entry name" value="3-DEHYDRO-SCYLLO-INOSOSE HYDROLASE"/>
    <property type="match status" value="1"/>
</dbReference>
<accession>A0A6N2QZ20</accession>
<evidence type="ECO:0000256" key="5">
    <source>
        <dbReference type="ARBA" id="ARBA00024029"/>
    </source>
</evidence>
<keyword evidence="2" id="KW-0479">Metal-binding</keyword>
<sequence length="254" mass="28406">MRLEEISWKQAERYFERKDIAVIPVGSIENHGSQLALGTDYLIPKKLTEWVERELDVLILPGVPYGVANHHQGFPGTISLGEEGLYLVMSKIVWALYEYGIRKFVFLNGHGGNDGVLNKIGLEIEDNGGISALFNWWQIAGELNPAWKGGHGGGEETAAMLAIDEKYVHMEDYMPLVPNDLSENLPVSSVKTVRFKGVDVIIPRHFQSVTESGWFGPDDPRDATVSWGNEMLDATGKYLCEFIAEFEKVELPKL</sequence>
<comment type="similarity">
    <text evidence="5">Belongs to the creatininase superfamily.</text>
</comment>
<dbReference type="GO" id="GO:0046872">
    <property type="term" value="F:metal ion binding"/>
    <property type="evidence" value="ECO:0007669"/>
    <property type="project" value="UniProtKB-KW"/>
</dbReference>
<keyword evidence="4" id="KW-0862">Zinc</keyword>
<dbReference type="GO" id="GO:0047789">
    <property type="term" value="F:creatininase activity"/>
    <property type="evidence" value="ECO:0007669"/>
    <property type="project" value="UniProtKB-EC"/>
</dbReference>
<protein>
    <submittedName>
        <fullName evidence="6">Creatinine amidohydrolase</fullName>
        <ecNumber evidence="6">3.5.2.10</ecNumber>
    </submittedName>
</protein>
<comment type="cofactor">
    <cofactor evidence="1">
        <name>Zn(2+)</name>
        <dbReference type="ChEBI" id="CHEBI:29105"/>
    </cofactor>
</comment>
<gene>
    <name evidence="6" type="primary">crnA</name>
    <name evidence="6" type="ORF">AULFYP135_00072</name>
</gene>
<evidence type="ECO:0000256" key="4">
    <source>
        <dbReference type="ARBA" id="ARBA00022833"/>
    </source>
</evidence>
<dbReference type="SUPFAM" id="SSF102215">
    <property type="entry name" value="Creatininase"/>
    <property type="match status" value="1"/>
</dbReference>
<dbReference type="AlphaFoldDB" id="A0A6N2QZ20"/>
<evidence type="ECO:0000313" key="6">
    <source>
        <dbReference type="EMBL" id="VYS73221.1"/>
    </source>
</evidence>
<name>A0A6N2QZ20_9FIRM</name>